<accession>A0A2G1W292</accession>
<dbReference type="PANTHER" id="PTHR43700:SF1">
    <property type="entry name" value="PHOSPHORIBOSYLAMINOIMIDAZOLE-SUCCINOCARBOXAMIDE SYNTHASE"/>
    <property type="match status" value="1"/>
</dbReference>
<gene>
    <name evidence="8" type="primary">purC</name>
    <name evidence="10" type="ORF">CEE69_21880</name>
</gene>
<organism evidence="10 11">
    <name type="scientific">Rhodopirellula bahusiensis</name>
    <dbReference type="NCBI Taxonomy" id="2014065"/>
    <lineage>
        <taxon>Bacteria</taxon>
        <taxon>Pseudomonadati</taxon>
        <taxon>Planctomycetota</taxon>
        <taxon>Planctomycetia</taxon>
        <taxon>Pirellulales</taxon>
        <taxon>Pirellulaceae</taxon>
        <taxon>Rhodopirellula</taxon>
    </lineage>
</organism>
<dbReference type="GO" id="GO:0005524">
    <property type="term" value="F:ATP binding"/>
    <property type="evidence" value="ECO:0007669"/>
    <property type="project" value="UniProtKB-KW"/>
</dbReference>
<evidence type="ECO:0000313" key="11">
    <source>
        <dbReference type="Proteomes" id="UP000225740"/>
    </source>
</evidence>
<comment type="pathway">
    <text evidence="1 8">Purine metabolism; IMP biosynthesis via de novo pathway; 5-amino-1-(5-phospho-D-ribosyl)imidazole-4-carboxamide from 5-amino-1-(5-phospho-D-ribosyl)imidazole-4-carboxylate: step 1/2.</text>
</comment>
<dbReference type="UniPathway" id="UPA00074">
    <property type="reaction ID" value="UER00131"/>
</dbReference>
<dbReference type="GO" id="GO:0005737">
    <property type="term" value="C:cytoplasm"/>
    <property type="evidence" value="ECO:0007669"/>
    <property type="project" value="TreeGrafter"/>
</dbReference>
<dbReference type="OrthoDB" id="9801549at2"/>
<dbReference type="AlphaFoldDB" id="A0A2G1W292"/>
<dbReference type="PROSITE" id="PS01058">
    <property type="entry name" value="SAICAR_SYNTHETASE_2"/>
    <property type="match status" value="1"/>
</dbReference>
<dbReference type="SUPFAM" id="SSF56104">
    <property type="entry name" value="SAICAR synthase-like"/>
    <property type="match status" value="1"/>
</dbReference>
<comment type="caution">
    <text evidence="10">The sequence shown here is derived from an EMBL/GenBank/DDBJ whole genome shotgun (WGS) entry which is preliminary data.</text>
</comment>
<keyword evidence="3 8" id="KW-0436">Ligase</keyword>
<dbReference type="Gene3D" id="3.30.470.20">
    <property type="entry name" value="ATP-grasp fold, B domain"/>
    <property type="match status" value="1"/>
</dbReference>
<dbReference type="RefSeq" id="WP_099262783.1">
    <property type="nucleotide sequence ID" value="NZ_NIZW01000019.1"/>
</dbReference>
<keyword evidence="11" id="KW-1185">Reference proteome</keyword>
<dbReference type="Pfam" id="PF01259">
    <property type="entry name" value="SAICAR_synt"/>
    <property type="match status" value="1"/>
</dbReference>
<dbReference type="InterPro" id="IPR018236">
    <property type="entry name" value="SAICAR_synthetase_CS"/>
</dbReference>
<evidence type="ECO:0000256" key="5">
    <source>
        <dbReference type="ARBA" id="ARBA00022755"/>
    </source>
</evidence>
<name>A0A2G1W292_9BACT</name>
<sequence>MNDTYQFDAAGALLSTELPFPRRQGKVRDVYDLGDQLLIVSSDRISAFDYILPTGIPDKGRLLTAMSRFWFEQMDAGRIGQNVGSASDDDSSTSRSISHHLISTDVPEEVAAKVDPKPLEGRVMVTRKASVVPFECVVRGYLEGSGWKEYQATGEVCGVALPAGLKQCDQLSEAIFTPATKAEEGHDENVSYEVMSESLGEEQSSQLRLMSLTIYQDASKIAAERGLLIADTKFEFGIVDGELMLIDEVLTPDSSRFWAADEYEPGHSQRSFDKQFVREYLQESDWDRNSPPPPLPDSIARQTADRYREGYERLVGKAFA</sequence>
<evidence type="ECO:0000313" key="10">
    <source>
        <dbReference type="EMBL" id="PHQ33115.1"/>
    </source>
</evidence>
<proteinExistence type="inferred from homology"/>
<keyword evidence="6 8" id="KW-0067">ATP-binding</keyword>
<dbReference type="GO" id="GO:0004639">
    <property type="term" value="F:phosphoribosylaminoimidazolesuccinocarboxamide synthase activity"/>
    <property type="evidence" value="ECO:0007669"/>
    <property type="project" value="UniProtKB-UniRule"/>
</dbReference>
<dbReference type="PANTHER" id="PTHR43700">
    <property type="entry name" value="PHOSPHORIBOSYLAMINOIMIDAZOLE-SUCCINOCARBOXAMIDE SYNTHASE"/>
    <property type="match status" value="1"/>
</dbReference>
<reference evidence="10 11" key="1">
    <citation type="submission" date="2017-06" db="EMBL/GenBank/DDBJ databases">
        <title>Description of Rhodopirellula bahusiensis sp. nov.</title>
        <authorList>
            <person name="Kizina J."/>
            <person name="Harder J."/>
        </authorList>
    </citation>
    <scope>NUCLEOTIDE SEQUENCE [LARGE SCALE GENOMIC DNA]</scope>
    <source>
        <strain evidence="10 11">SWK21</strain>
    </source>
</reference>
<keyword evidence="4 8" id="KW-0547">Nucleotide-binding</keyword>
<evidence type="ECO:0000259" key="9">
    <source>
        <dbReference type="Pfam" id="PF01259"/>
    </source>
</evidence>
<dbReference type="CDD" id="cd01414">
    <property type="entry name" value="SAICAR_synt_Sc"/>
    <property type="match status" value="1"/>
</dbReference>
<evidence type="ECO:0000256" key="1">
    <source>
        <dbReference type="ARBA" id="ARBA00004672"/>
    </source>
</evidence>
<dbReference type="EMBL" id="NIZW01000019">
    <property type="protein sequence ID" value="PHQ33115.1"/>
    <property type="molecule type" value="Genomic_DNA"/>
</dbReference>
<dbReference type="InterPro" id="IPR001636">
    <property type="entry name" value="SAICAR_synth"/>
</dbReference>
<dbReference type="InterPro" id="IPR028923">
    <property type="entry name" value="SAICAR_synt/ADE2_N"/>
</dbReference>
<comment type="similarity">
    <text evidence="2 8">Belongs to the SAICAR synthetase family.</text>
</comment>
<dbReference type="EC" id="6.3.2.6" evidence="8"/>
<evidence type="ECO:0000256" key="3">
    <source>
        <dbReference type="ARBA" id="ARBA00022598"/>
    </source>
</evidence>
<dbReference type="NCBIfam" id="NF010568">
    <property type="entry name" value="PRK13961.1"/>
    <property type="match status" value="1"/>
</dbReference>
<evidence type="ECO:0000256" key="8">
    <source>
        <dbReference type="HAMAP-Rule" id="MF_00137"/>
    </source>
</evidence>
<evidence type="ECO:0000256" key="7">
    <source>
        <dbReference type="ARBA" id="ARBA00048475"/>
    </source>
</evidence>
<dbReference type="NCBIfam" id="TIGR00081">
    <property type="entry name" value="purC"/>
    <property type="match status" value="1"/>
</dbReference>
<dbReference type="Gene3D" id="3.30.200.20">
    <property type="entry name" value="Phosphorylase Kinase, domain 1"/>
    <property type="match status" value="1"/>
</dbReference>
<dbReference type="GeneID" id="90610628"/>
<keyword evidence="5 8" id="KW-0658">Purine biosynthesis</keyword>
<dbReference type="Proteomes" id="UP000225740">
    <property type="component" value="Unassembled WGS sequence"/>
</dbReference>
<dbReference type="FunFam" id="3.30.470.20:FF:000015">
    <property type="entry name" value="Phosphoribosylaminoimidazole-succinocarboxamide synthase"/>
    <property type="match status" value="1"/>
</dbReference>
<dbReference type="PROSITE" id="PS01057">
    <property type="entry name" value="SAICAR_SYNTHETASE_1"/>
    <property type="match status" value="1"/>
</dbReference>
<feature type="domain" description="SAICAR synthetase/ADE2 N-terminal" evidence="9">
    <location>
        <begin position="24"/>
        <end position="290"/>
    </location>
</feature>
<dbReference type="GO" id="GO:0006189">
    <property type="term" value="P:'de novo' IMP biosynthetic process"/>
    <property type="evidence" value="ECO:0007669"/>
    <property type="project" value="UniProtKB-UniRule"/>
</dbReference>
<dbReference type="HAMAP" id="MF_00137">
    <property type="entry name" value="SAICAR_synth"/>
    <property type="match status" value="1"/>
</dbReference>
<evidence type="ECO:0000256" key="2">
    <source>
        <dbReference type="ARBA" id="ARBA00010190"/>
    </source>
</evidence>
<protein>
    <recommendedName>
        <fullName evidence="8">Phosphoribosylaminoimidazole-succinocarboxamide synthase</fullName>
        <ecNumber evidence="8">6.3.2.6</ecNumber>
    </recommendedName>
    <alternativeName>
        <fullName evidence="8">SAICAR synthetase</fullName>
    </alternativeName>
</protein>
<comment type="catalytic activity">
    <reaction evidence="7 8">
        <text>5-amino-1-(5-phospho-D-ribosyl)imidazole-4-carboxylate + L-aspartate + ATP = (2S)-2-[5-amino-1-(5-phospho-beta-D-ribosyl)imidazole-4-carboxamido]succinate + ADP + phosphate + 2 H(+)</text>
        <dbReference type="Rhea" id="RHEA:22628"/>
        <dbReference type="ChEBI" id="CHEBI:15378"/>
        <dbReference type="ChEBI" id="CHEBI:29991"/>
        <dbReference type="ChEBI" id="CHEBI:30616"/>
        <dbReference type="ChEBI" id="CHEBI:43474"/>
        <dbReference type="ChEBI" id="CHEBI:58443"/>
        <dbReference type="ChEBI" id="CHEBI:77657"/>
        <dbReference type="ChEBI" id="CHEBI:456216"/>
        <dbReference type="EC" id="6.3.2.6"/>
    </reaction>
</comment>
<evidence type="ECO:0000256" key="4">
    <source>
        <dbReference type="ARBA" id="ARBA00022741"/>
    </source>
</evidence>
<evidence type="ECO:0000256" key="6">
    <source>
        <dbReference type="ARBA" id="ARBA00022840"/>
    </source>
</evidence>